<keyword evidence="10" id="KW-0739">Sodium transport</keyword>
<dbReference type="PROSITE" id="PS50283">
    <property type="entry name" value="NA_SOLUT_SYMP_3"/>
    <property type="match status" value="1"/>
</dbReference>
<evidence type="ECO:0000256" key="11">
    <source>
        <dbReference type="RuleBase" id="RU362091"/>
    </source>
</evidence>
<feature type="transmembrane region" description="Helical" evidence="12">
    <location>
        <begin position="184"/>
        <end position="217"/>
    </location>
</feature>
<keyword evidence="14" id="KW-1185">Reference proteome</keyword>
<dbReference type="InterPro" id="IPR038377">
    <property type="entry name" value="Na/Glc_symporter_sf"/>
</dbReference>
<feature type="transmembrane region" description="Helical" evidence="12">
    <location>
        <begin position="275"/>
        <end position="299"/>
    </location>
</feature>
<comment type="caution">
    <text evidence="13">The sequence shown here is derived from an EMBL/GenBank/DDBJ whole genome shotgun (WGS) entry which is preliminary data.</text>
</comment>
<evidence type="ECO:0000256" key="12">
    <source>
        <dbReference type="SAM" id="Phobius"/>
    </source>
</evidence>
<keyword evidence="3" id="KW-0813">Transport</keyword>
<dbReference type="Pfam" id="PF00474">
    <property type="entry name" value="SSF"/>
    <property type="match status" value="1"/>
</dbReference>
<feature type="transmembrane region" description="Helical" evidence="12">
    <location>
        <begin position="457"/>
        <end position="476"/>
    </location>
</feature>
<proteinExistence type="inferred from homology"/>
<dbReference type="EMBL" id="JBHRTS010000001">
    <property type="protein sequence ID" value="MFC3192750.1"/>
    <property type="molecule type" value="Genomic_DNA"/>
</dbReference>
<feature type="transmembrane region" description="Helical" evidence="12">
    <location>
        <begin position="121"/>
        <end position="148"/>
    </location>
</feature>
<keyword evidence="8" id="KW-0406">Ion transport</keyword>
<evidence type="ECO:0000256" key="6">
    <source>
        <dbReference type="ARBA" id="ARBA00022989"/>
    </source>
</evidence>
<dbReference type="InterPro" id="IPR001734">
    <property type="entry name" value="Na/solute_symporter"/>
</dbReference>
<evidence type="ECO:0000256" key="5">
    <source>
        <dbReference type="ARBA" id="ARBA00022692"/>
    </source>
</evidence>
<organism evidence="13 14">
    <name type="scientific">Marinicella sediminis</name>
    <dbReference type="NCBI Taxonomy" id="1792834"/>
    <lineage>
        <taxon>Bacteria</taxon>
        <taxon>Pseudomonadati</taxon>
        <taxon>Pseudomonadota</taxon>
        <taxon>Gammaproteobacteria</taxon>
        <taxon>Lysobacterales</taxon>
        <taxon>Marinicellaceae</taxon>
        <taxon>Marinicella</taxon>
    </lineage>
</organism>
<evidence type="ECO:0000256" key="2">
    <source>
        <dbReference type="ARBA" id="ARBA00006434"/>
    </source>
</evidence>
<evidence type="ECO:0000256" key="10">
    <source>
        <dbReference type="ARBA" id="ARBA00023201"/>
    </source>
</evidence>
<feature type="transmembrane region" description="Helical" evidence="12">
    <location>
        <begin position="319"/>
        <end position="340"/>
    </location>
</feature>
<feature type="transmembrane region" description="Helical" evidence="12">
    <location>
        <begin position="399"/>
        <end position="417"/>
    </location>
</feature>
<gene>
    <name evidence="13" type="ORF">ACFODZ_00725</name>
</gene>
<sequence>MRIEPMTLALVAGLYFAFLLLIARLTAGRGSQQDFFIGSRQSPWPVVAIGMIGASLSGVTFISIPGWVGNSQFAYFQMVLGYILGYVIVAQVLLPLYYRGGYTTIYTYLKERYDWHAHKTGAAFFLLSRLIGCAFRLYLVALVLHTFMLSHFGLPFWSTALLAIVMIWLYTVKGGIKTIVWSDLLQTAFMLIAALGALWFLATALGGSLSGGIAQMANSSYSQVFFFTDGWTDPQNFWKQFLSGILIVIVMTGLDQDMMQKNLSCKNLRASQKNMYVFVLILVAVNFVFLLLGAGLYLYADAFAVTLPEKADLLFPTIALEHFPVGLALLFVLGLLASAYSSADSALTSLTTSFYLDILERDEHHHRRQRQWIHVGMSLLVLGLVVAFYYLMATNAIDALLKAASYTYGPLLGLFAFGLTSQRQPNGRLIPVIAIAAPVLSWLLANHGSDWLGGYQFGYEILLINGGLVYLGLWLVSRRRLETDQLS</sequence>
<dbReference type="CDD" id="cd10326">
    <property type="entry name" value="SLC5sbd_NIS-like"/>
    <property type="match status" value="1"/>
</dbReference>
<dbReference type="InterPro" id="IPR051163">
    <property type="entry name" value="Sodium:Solute_Symporter_SSF"/>
</dbReference>
<feature type="transmembrane region" description="Helical" evidence="12">
    <location>
        <begin position="154"/>
        <end position="172"/>
    </location>
</feature>
<evidence type="ECO:0000313" key="14">
    <source>
        <dbReference type="Proteomes" id="UP001595533"/>
    </source>
</evidence>
<evidence type="ECO:0000256" key="4">
    <source>
        <dbReference type="ARBA" id="ARBA00022475"/>
    </source>
</evidence>
<dbReference type="PANTHER" id="PTHR42985:SF47">
    <property type="entry name" value="INTEGRAL MEMBRANE TRANSPORT PROTEIN"/>
    <property type="match status" value="1"/>
</dbReference>
<feature type="transmembrane region" description="Helical" evidence="12">
    <location>
        <begin position="74"/>
        <end position="100"/>
    </location>
</feature>
<feature type="transmembrane region" description="Helical" evidence="12">
    <location>
        <begin position="6"/>
        <end position="25"/>
    </location>
</feature>
<keyword evidence="5 12" id="KW-0812">Transmembrane</keyword>
<keyword evidence="6 12" id="KW-1133">Transmembrane helix</keyword>
<feature type="transmembrane region" description="Helical" evidence="12">
    <location>
        <begin position="46"/>
        <end position="68"/>
    </location>
</feature>
<keyword evidence="7" id="KW-0915">Sodium</keyword>
<dbReference type="Proteomes" id="UP001595533">
    <property type="component" value="Unassembled WGS sequence"/>
</dbReference>
<evidence type="ECO:0000256" key="3">
    <source>
        <dbReference type="ARBA" id="ARBA00022448"/>
    </source>
</evidence>
<feature type="transmembrane region" description="Helical" evidence="12">
    <location>
        <begin position="372"/>
        <end position="393"/>
    </location>
</feature>
<protein>
    <submittedName>
        <fullName evidence="13">Sodium:solute symporter</fullName>
    </submittedName>
</protein>
<reference evidence="14" key="1">
    <citation type="journal article" date="2019" name="Int. J. Syst. Evol. Microbiol.">
        <title>The Global Catalogue of Microorganisms (GCM) 10K type strain sequencing project: providing services to taxonomists for standard genome sequencing and annotation.</title>
        <authorList>
            <consortium name="The Broad Institute Genomics Platform"/>
            <consortium name="The Broad Institute Genome Sequencing Center for Infectious Disease"/>
            <person name="Wu L."/>
            <person name="Ma J."/>
        </authorList>
    </citation>
    <scope>NUCLEOTIDE SEQUENCE [LARGE SCALE GENOMIC DNA]</scope>
    <source>
        <strain evidence="14">KCTC 42953</strain>
    </source>
</reference>
<evidence type="ECO:0000256" key="7">
    <source>
        <dbReference type="ARBA" id="ARBA00023053"/>
    </source>
</evidence>
<evidence type="ECO:0000313" key="13">
    <source>
        <dbReference type="EMBL" id="MFC3192750.1"/>
    </source>
</evidence>
<comment type="similarity">
    <text evidence="2 11">Belongs to the sodium:solute symporter (SSF) (TC 2.A.21) family.</text>
</comment>
<dbReference type="PANTHER" id="PTHR42985">
    <property type="entry name" value="SODIUM-COUPLED MONOCARBOXYLATE TRANSPORTER"/>
    <property type="match status" value="1"/>
</dbReference>
<name>A0ABV7J3V6_9GAMM</name>
<feature type="transmembrane region" description="Helical" evidence="12">
    <location>
        <begin position="237"/>
        <end position="254"/>
    </location>
</feature>
<keyword evidence="4" id="KW-1003">Cell membrane</keyword>
<comment type="subcellular location">
    <subcellularLocation>
        <location evidence="1">Cell membrane</location>
        <topology evidence="1">Multi-pass membrane protein</topology>
    </subcellularLocation>
</comment>
<dbReference type="RefSeq" id="WP_379875984.1">
    <property type="nucleotide sequence ID" value="NZ_JBHRTS010000001.1"/>
</dbReference>
<accession>A0ABV7J3V6</accession>
<evidence type="ECO:0000256" key="1">
    <source>
        <dbReference type="ARBA" id="ARBA00004651"/>
    </source>
</evidence>
<evidence type="ECO:0000256" key="9">
    <source>
        <dbReference type="ARBA" id="ARBA00023136"/>
    </source>
</evidence>
<feature type="transmembrane region" description="Helical" evidence="12">
    <location>
        <begin position="429"/>
        <end position="445"/>
    </location>
</feature>
<dbReference type="Gene3D" id="1.20.1730.10">
    <property type="entry name" value="Sodium/glucose cotransporter"/>
    <property type="match status" value="1"/>
</dbReference>
<keyword evidence="9 12" id="KW-0472">Membrane</keyword>
<evidence type="ECO:0000256" key="8">
    <source>
        <dbReference type="ARBA" id="ARBA00023065"/>
    </source>
</evidence>